<sequence>MKSDVAVQLLADLLWNALLISAPLLGITLVVGLAVSVLQVVTQVQEMSLTYIPKIIAAVLVLVAFGPWMLNRLLGFSASLIRNIPNYL</sequence>
<keyword evidence="5 9" id="KW-0812">Transmembrane</keyword>
<evidence type="ECO:0000313" key="11">
    <source>
        <dbReference type="Proteomes" id="UP000621455"/>
    </source>
</evidence>
<comment type="similarity">
    <text evidence="2 9">Belongs to the FliQ/MopD/SpaQ family.</text>
</comment>
<evidence type="ECO:0000256" key="3">
    <source>
        <dbReference type="ARBA" id="ARBA00021718"/>
    </source>
</evidence>
<keyword evidence="11" id="KW-1185">Reference proteome</keyword>
<dbReference type="InterPro" id="IPR006305">
    <property type="entry name" value="FliQ"/>
</dbReference>
<proteinExistence type="inferred from homology"/>
<reference evidence="10 11" key="1">
    <citation type="submission" date="2019-10" db="EMBL/GenBank/DDBJ databases">
        <title>Taxonomy of Antarctic Massilia spp.: description of Massilia rubra sp. nov., Massilia aquatica sp. nov., Massilia mucilaginosa sp. nov., Massilia frigida sp. nov. isolated from streams, lakes and regoliths.</title>
        <authorList>
            <person name="Holochova P."/>
            <person name="Sedlacek I."/>
            <person name="Kralova S."/>
            <person name="Maslanova I."/>
            <person name="Busse H.-J."/>
            <person name="Stankova E."/>
            <person name="Vrbovska V."/>
            <person name="Kovarovic V."/>
            <person name="Bartak M."/>
            <person name="Svec P."/>
            <person name="Pantucek R."/>
        </authorList>
    </citation>
    <scope>NUCLEOTIDE SEQUENCE [LARGE SCALE GENOMIC DNA]</scope>
    <source>
        <strain evidence="10 11">CCM 8695</strain>
    </source>
</reference>
<comment type="caution">
    <text evidence="10">The sequence shown here is derived from an EMBL/GenBank/DDBJ whole genome shotgun (WGS) entry which is preliminary data.</text>
</comment>
<name>A0ABX0ND85_9BURK</name>
<organism evidence="10 11">
    <name type="scientific">Massilia frigida</name>
    <dbReference type="NCBI Taxonomy" id="2609281"/>
    <lineage>
        <taxon>Bacteria</taxon>
        <taxon>Pseudomonadati</taxon>
        <taxon>Pseudomonadota</taxon>
        <taxon>Betaproteobacteria</taxon>
        <taxon>Burkholderiales</taxon>
        <taxon>Oxalobacteraceae</taxon>
        <taxon>Telluria group</taxon>
        <taxon>Massilia</taxon>
    </lineage>
</organism>
<dbReference type="PRINTS" id="PR00952">
    <property type="entry name" value="TYPE3IMQPROT"/>
</dbReference>
<dbReference type="PIRSF" id="PIRSF004669">
    <property type="entry name" value="FliQ"/>
    <property type="match status" value="1"/>
</dbReference>
<accession>A0ABX0ND85</accession>
<evidence type="ECO:0000256" key="8">
    <source>
        <dbReference type="ARBA" id="ARBA00023143"/>
    </source>
</evidence>
<keyword evidence="6 9" id="KW-1133">Transmembrane helix</keyword>
<keyword evidence="8 9" id="KW-0975">Bacterial flagellum</keyword>
<keyword evidence="10" id="KW-0969">Cilium</keyword>
<dbReference type="Proteomes" id="UP000621455">
    <property type="component" value="Unassembled WGS sequence"/>
</dbReference>
<protein>
    <recommendedName>
        <fullName evidence="3 9">Flagellar biosynthetic protein FliQ</fullName>
    </recommendedName>
</protein>
<dbReference type="EMBL" id="WHJG01000015">
    <property type="protein sequence ID" value="NHZ80749.1"/>
    <property type="molecule type" value="Genomic_DNA"/>
</dbReference>
<gene>
    <name evidence="9 10" type="primary">fliQ</name>
    <name evidence="10" type="ORF">F2P44_15920</name>
</gene>
<dbReference type="PANTHER" id="PTHR34040">
    <property type="entry name" value="FLAGELLAR BIOSYNTHETIC PROTEIN FLIQ"/>
    <property type="match status" value="1"/>
</dbReference>
<evidence type="ECO:0000256" key="5">
    <source>
        <dbReference type="ARBA" id="ARBA00022692"/>
    </source>
</evidence>
<dbReference type="RefSeq" id="WP_167088088.1">
    <property type="nucleotide sequence ID" value="NZ_WHJG01000015.1"/>
</dbReference>
<comment type="subcellular location">
    <subcellularLocation>
        <location evidence="1 9">Cell membrane</location>
        <topology evidence="1">Multi-pass membrane protein</topology>
    </subcellularLocation>
    <subcellularLocation>
        <location evidence="9">Bacterial flagellum basal body</location>
    </subcellularLocation>
</comment>
<evidence type="ECO:0000256" key="2">
    <source>
        <dbReference type="ARBA" id="ARBA00006156"/>
    </source>
</evidence>
<keyword evidence="10" id="KW-0282">Flagellum</keyword>
<evidence type="ECO:0000256" key="1">
    <source>
        <dbReference type="ARBA" id="ARBA00004651"/>
    </source>
</evidence>
<keyword evidence="4 9" id="KW-1003">Cell membrane</keyword>
<dbReference type="NCBIfam" id="TIGR01402">
    <property type="entry name" value="fliQ"/>
    <property type="match status" value="1"/>
</dbReference>
<evidence type="ECO:0000256" key="9">
    <source>
        <dbReference type="RuleBase" id="RU364090"/>
    </source>
</evidence>
<comment type="function">
    <text evidence="9">Role in flagellar biosynthesis.</text>
</comment>
<evidence type="ECO:0000313" key="10">
    <source>
        <dbReference type="EMBL" id="NHZ80749.1"/>
    </source>
</evidence>
<keyword evidence="10" id="KW-0966">Cell projection</keyword>
<dbReference type="PANTHER" id="PTHR34040:SF2">
    <property type="entry name" value="FLAGELLAR BIOSYNTHETIC PROTEIN FLIQ"/>
    <property type="match status" value="1"/>
</dbReference>
<feature type="transmembrane region" description="Helical" evidence="9">
    <location>
        <begin position="51"/>
        <end position="70"/>
    </location>
</feature>
<feature type="transmembrane region" description="Helical" evidence="9">
    <location>
        <begin position="13"/>
        <end position="39"/>
    </location>
</feature>
<dbReference type="InterPro" id="IPR002191">
    <property type="entry name" value="Bac_export_3"/>
</dbReference>
<evidence type="ECO:0000256" key="6">
    <source>
        <dbReference type="ARBA" id="ARBA00022989"/>
    </source>
</evidence>
<evidence type="ECO:0000256" key="7">
    <source>
        <dbReference type="ARBA" id="ARBA00023136"/>
    </source>
</evidence>
<keyword evidence="7 9" id="KW-0472">Membrane</keyword>
<dbReference type="Pfam" id="PF01313">
    <property type="entry name" value="Bac_export_3"/>
    <property type="match status" value="1"/>
</dbReference>
<evidence type="ECO:0000256" key="4">
    <source>
        <dbReference type="ARBA" id="ARBA00022475"/>
    </source>
</evidence>